<proteinExistence type="predicted"/>
<evidence type="ECO:0000313" key="2">
    <source>
        <dbReference type="EMBL" id="EQC95785.1"/>
    </source>
</evidence>
<dbReference type="Proteomes" id="UP000015664">
    <property type="component" value="Unassembled WGS sequence"/>
</dbReference>
<keyword evidence="1" id="KW-0812">Transmembrane</keyword>
<comment type="caution">
    <text evidence="2">The sequence shown here is derived from an EMBL/GenBank/DDBJ whole genome shotgun (WGS) entry which is preliminary data.</text>
</comment>
<dbReference type="EMBL" id="ATBE01000046">
    <property type="protein sequence ID" value="EQC95785.1"/>
    <property type="molecule type" value="Genomic_DNA"/>
</dbReference>
<keyword evidence="1" id="KW-0472">Membrane</keyword>
<feature type="transmembrane region" description="Helical" evidence="1">
    <location>
        <begin position="40"/>
        <end position="59"/>
    </location>
</feature>
<evidence type="ECO:0000256" key="1">
    <source>
        <dbReference type="SAM" id="Phobius"/>
    </source>
</evidence>
<sequence length="72" mass="8110">MLTFRGNAIIRTLTNTISKFYVNLYNTTSSLENINGATTLSSAMIPIWIVGINWLLVLFEDEIKSIGFSYAF</sequence>
<protein>
    <submittedName>
        <fullName evidence="2">Uncharacterized protein</fullName>
    </submittedName>
</protein>
<reference evidence="2 3" key="1">
    <citation type="journal article" date="2013" name="ISME J.">
        <title>Multifactorial diversity sustains microbial community stability.</title>
        <authorList>
            <person name="Erkus O."/>
            <person name="de Jager V.C."/>
            <person name="Spus M."/>
            <person name="van Alen-Boerrigter I.J."/>
            <person name="van Rijswijck I.M."/>
            <person name="Hazelwood L."/>
            <person name="Janssen P.W."/>
            <person name="van Hijum S.A."/>
            <person name="Kleerebezem M."/>
            <person name="Smid E.J."/>
        </authorList>
    </citation>
    <scope>NUCLEOTIDE SEQUENCE [LARGE SCALE GENOMIC DNA]</scope>
    <source>
        <strain evidence="2 3">TIFN3</strain>
    </source>
</reference>
<dbReference type="AlphaFoldDB" id="T0VBY2"/>
<accession>T0VBY2</accession>
<evidence type="ECO:0000313" key="3">
    <source>
        <dbReference type="Proteomes" id="UP000015664"/>
    </source>
</evidence>
<name>T0VBY2_LACLC</name>
<dbReference type="PATRIC" id="fig|1234873.3.peg.627"/>
<organism evidence="2 3">
    <name type="scientific">Lactococcus cremoris subsp. cremoris TIFN3</name>
    <dbReference type="NCBI Taxonomy" id="1234873"/>
    <lineage>
        <taxon>Bacteria</taxon>
        <taxon>Bacillati</taxon>
        <taxon>Bacillota</taxon>
        <taxon>Bacilli</taxon>
        <taxon>Lactobacillales</taxon>
        <taxon>Streptococcaceae</taxon>
        <taxon>Lactococcus</taxon>
        <taxon>Lactococcus cremoris subsp. cremoris</taxon>
    </lineage>
</organism>
<keyword evidence="1" id="KW-1133">Transmembrane helix</keyword>
<gene>
    <name evidence="2" type="ORF">LLT3_02695</name>
</gene>